<gene>
    <name evidence="1" type="ORF">HPB49_014455</name>
</gene>
<sequence length="274" mass="31076">MMSLQTRVHTATTWTYIRFPTRQRNHRSSASRLPRKKSHRWRRSEKSQSSETPGLLIVFSTGPPPKVHVPIVFENYIAAIEVGGNQAQLALWGTAGQEDYDRLRPLSYSDTHLILVCSSIDSLDSLENNPVSRTRQAKQRCQEDYDWLRAVSYPDTDVILRCFSIDSPDSLENNPESGKPQVRHFCPNVPNILAGNKKDLCNDQHTLPQPAKTKRKRMAPEEGRTMVEETNAYKSPPGVLRQDQGRHARGVGDCYWLACSSGGRRIRNAFCSLE</sequence>
<evidence type="ECO:0000313" key="1">
    <source>
        <dbReference type="EMBL" id="KAH7980275.1"/>
    </source>
</evidence>
<protein>
    <submittedName>
        <fullName evidence="1">Uncharacterized protein</fullName>
    </submittedName>
</protein>
<proteinExistence type="predicted"/>
<comment type="caution">
    <text evidence="1">The sequence shown here is derived from an EMBL/GenBank/DDBJ whole genome shotgun (WGS) entry which is preliminary data.</text>
</comment>
<name>A0ACB8E0W9_DERSI</name>
<reference evidence="1" key="1">
    <citation type="submission" date="2020-05" db="EMBL/GenBank/DDBJ databases">
        <title>Large-scale comparative analyses of tick genomes elucidate their genetic diversity and vector capacities.</title>
        <authorList>
            <person name="Jia N."/>
            <person name="Wang J."/>
            <person name="Shi W."/>
            <person name="Du L."/>
            <person name="Sun Y."/>
            <person name="Zhan W."/>
            <person name="Jiang J."/>
            <person name="Wang Q."/>
            <person name="Zhang B."/>
            <person name="Ji P."/>
            <person name="Sakyi L.B."/>
            <person name="Cui X."/>
            <person name="Yuan T."/>
            <person name="Jiang B."/>
            <person name="Yang W."/>
            <person name="Lam T.T.-Y."/>
            <person name="Chang Q."/>
            <person name="Ding S."/>
            <person name="Wang X."/>
            <person name="Zhu J."/>
            <person name="Ruan X."/>
            <person name="Zhao L."/>
            <person name="Wei J."/>
            <person name="Que T."/>
            <person name="Du C."/>
            <person name="Cheng J."/>
            <person name="Dai P."/>
            <person name="Han X."/>
            <person name="Huang E."/>
            <person name="Gao Y."/>
            <person name="Liu J."/>
            <person name="Shao H."/>
            <person name="Ye R."/>
            <person name="Li L."/>
            <person name="Wei W."/>
            <person name="Wang X."/>
            <person name="Wang C."/>
            <person name="Yang T."/>
            <person name="Huo Q."/>
            <person name="Li W."/>
            <person name="Guo W."/>
            <person name="Chen H."/>
            <person name="Zhou L."/>
            <person name="Ni X."/>
            <person name="Tian J."/>
            <person name="Zhou Y."/>
            <person name="Sheng Y."/>
            <person name="Liu T."/>
            <person name="Pan Y."/>
            <person name="Xia L."/>
            <person name="Li J."/>
            <person name="Zhao F."/>
            <person name="Cao W."/>
        </authorList>
    </citation>
    <scope>NUCLEOTIDE SEQUENCE</scope>
    <source>
        <strain evidence="1">Dsil-2018</strain>
    </source>
</reference>
<accession>A0ACB8E0W9</accession>
<organism evidence="1 2">
    <name type="scientific">Dermacentor silvarum</name>
    <name type="common">Tick</name>
    <dbReference type="NCBI Taxonomy" id="543639"/>
    <lineage>
        <taxon>Eukaryota</taxon>
        <taxon>Metazoa</taxon>
        <taxon>Ecdysozoa</taxon>
        <taxon>Arthropoda</taxon>
        <taxon>Chelicerata</taxon>
        <taxon>Arachnida</taxon>
        <taxon>Acari</taxon>
        <taxon>Parasitiformes</taxon>
        <taxon>Ixodida</taxon>
        <taxon>Ixodoidea</taxon>
        <taxon>Ixodidae</taxon>
        <taxon>Rhipicephalinae</taxon>
        <taxon>Dermacentor</taxon>
    </lineage>
</organism>
<keyword evidence="2" id="KW-1185">Reference proteome</keyword>
<dbReference type="Proteomes" id="UP000821865">
    <property type="component" value="Chromosome 1"/>
</dbReference>
<dbReference type="EMBL" id="CM023470">
    <property type="protein sequence ID" value="KAH7980275.1"/>
    <property type="molecule type" value="Genomic_DNA"/>
</dbReference>
<evidence type="ECO:0000313" key="2">
    <source>
        <dbReference type="Proteomes" id="UP000821865"/>
    </source>
</evidence>